<keyword evidence="4" id="KW-0325">Glycoprotein</keyword>
<dbReference type="Proteomes" id="UP000245119">
    <property type="component" value="Linkage Group LG1"/>
</dbReference>
<sequence>MSEIPRRQYLLHRLVIECKCVPGQQTSKLKYLCVKEIKAMAHWSQWFNLDDPGNGDGDFETLERIQEYQNVCPVSYHVTGAQCQFVGSNTTFDSSSAAQSAVDVLIQPCTVYGLICLNSMQPSNMCHDYRVRFMCQGQQQTPVDVTE</sequence>
<keyword evidence="3" id="KW-0732">Signal</keyword>
<dbReference type="STRING" id="400727.A0A2T7PZE4"/>
<organism evidence="6 7">
    <name type="scientific">Pomacea canaliculata</name>
    <name type="common">Golden apple snail</name>
    <dbReference type="NCBI Taxonomy" id="400727"/>
    <lineage>
        <taxon>Eukaryota</taxon>
        <taxon>Metazoa</taxon>
        <taxon>Spiralia</taxon>
        <taxon>Lophotrochozoa</taxon>
        <taxon>Mollusca</taxon>
        <taxon>Gastropoda</taxon>
        <taxon>Caenogastropoda</taxon>
        <taxon>Architaenioglossa</taxon>
        <taxon>Ampullarioidea</taxon>
        <taxon>Ampullariidae</taxon>
        <taxon>Pomacea</taxon>
    </lineage>
</organism>
<dbReference type="OrthoDB" id="6162362at2759"/>
<evidence type="ECO:0000256" key="1">
    <source>
        <dbReference type="ARBA" id="ARBA00004613"/>
    </source>
</evidence>
<comment type="subcellular location">
    <subcellularLocation>
        <location evidence="1">Secreted</location>
    </subcellularLocation>
</comment>
<name>A0A2T7PZE4_POMCA</name>
<dbReference type="Pfam" id="PF13330">
    <property type="entry name" value="Mucin2_WxxW"/>
    <property type="match status" value="1"/>
</dbReference>
<dbReference type="InterPro" id="IPR025155">
    <property type="entry name" value="WxxW_domain"/>
</dbReference>
<evidence type="ECO:0000313" key="6">
    <source>
        <dbReference type="EMBL" id="PVD38779.1"/>
    </source>
</evidence>
<keyword evidence="2" id="KW-0964">Secreted</keyword>
<dbReference type="GO" id="GO:0005576">
    <property type="term" value="C:extracellular region"/>
    <property type="evidence" value="ECO:0007669"/>
    <property type="project" value="UniProtKB-SubCell"/>
</dbReference>
<evidence type="ECO:0000256" key="2">
    <source>
        <dbReference type="ARBA" id="ARBA00022525"/>
    </source>
</evidence>
<keyword evidence="7" id="KW-1185">Reference proteome</keyword>
<protein>
    <recommendedName>
        <fullName evidence="5">WxxW domain-containing protein</fullName>
    </recommendedName>
</protein>
<dbReference type="AlphaFoldDB" id="A0A2T7PZE4"/>
<evidence type="ECO:0000259" key="5">
    <source>
        <dbReference type="Pfam" id="PF13330"/>
    </source>
</evidence>
<dbReference type="EMBL" id="PZQS01000001">
    <property type="protein sequence ID" value="PVD38779.1"/>
    <property type="molecule type" value="Genomic_DNA"/>
</dbReference>
<proteinExistence type="predicted"/>
<accession>A0A2T7PZE4</accession>
<evidence type="ECO:0000313" key="7">
    <source>
        <dbReference type="Proteomes" id="UP000245119"/>
    </source>
</evidence>
<reference evidence="6 7" key="1">
    <citation type="submission" date="2018-04" db="EMBL/GenBank/DDBJ databases">
        <title>The genome of golden apple snail Pomacea canaliculata provides insight into stress tolerance and invasive adaptation.</title>
        <authorList>
            <person name="Liu C."/>
            <person name="Liu B."/>
            <person name="Ren Y."/>
            <person name="Zhang Y."/>
            <person name="Wang H."/>
            <person name="Li S."/>
            <person name="Jiang F."/>
            <person name="Yin L."/>
            <person name="Zhang G."/>
            <person name="Qian W."/>
            <person name="Fan W."/>
        </authorList>
    </citation>
    <scope>NUCLEOTIDE SEQUENCE [LARGE SCALE GENOMIC DNA]</scope>
    <source>
        <strain evidence="6">SZHN2017</strain>
        <tissue evidence="6">Muscle</tissue>
    </source>
</reference>
<comment type="caution">
    <text evidence="6">The sequence shown here is derived from an EMBL/GenBank/DDBJ whole genome shotgun (WGS) entry which is preliminary data.</text>
</comment>
<evidence type="ECO:0000256" key="4">
    <source>
        <dbReference type="ARBA" id="ARBA00023180"/>
    </source>
</evidence>
<dbReference type="PANTHER" id="PTHR15031">
    <property type="entry name" value="CARTILAGE INTERMEDIATE LAYER PROTEIN CLIP"/>
    <property type="match status" value="1"/>
</dbReference>
<gene>
    <name evidence="6" type="ORF">C0Q70_01402</name>
</gene>
<feature type="domain" description="WxxW" evidence="5">
    <location>
        <begin position="43"/>
        <end position="135"/>
    </location>
</feature>
<dbReference type="InterPro" id="IPR039675">
    <property type="entry name" value="CILP1/CILP2"/>
</dbReference>
<evidence type="ECO:0000256" key="3">
    <source>
        <dbReference type="ARBA" id="ARBA00022729"/>
    </source>
</evidence>